<dbReference type="InterPro" id="IPR029071">
    <property type="entry name" value="Ubiquitin-like_domsf"/>
</dbReference>
<dbReference type="PANTHER" id="PTHR10677:SF3">
    <property type="entry name" value="FI07626P-RELATED"/>
    <property type="match status" value="1"/>
</dbReference>
<keyword evidence="4" id="KW-1185">Reference proteome</keyword>
<dbReference type="EMBL" id="JAPDFW010000054">
    <property type="protein sequence ID" value="KAJ5078360.1"/>
    <property type="molecule type" value="Genomic_DNA"/>
</dbReference>
<accession>A0A9Q0LUY6</accession>
<sequence>MNIKIELQENIFELIEIQLNWTIKELKDLILKKIQINFPQFSLVFNDKILEENKTIEFYNITEGSIIKIKEVNEKDVFGLLNGFGGTGNPPPKISTLFPTIESLQEVSNDSLMQDFFDLVQDKPEYIEELVSNSPEMQILLKNDSDFFEVIHDSKLLQSSILQNEQNPFQNQLQALIEMGFQDTNQNLQALITTNGNLENSIELILSQK</sequence>
<dbReference type="InterPro" id="IPR015496">
    <property type="entry name" value="Ubiquilin"/>
</dbReference>
<dbReference type="GO" id="GO:0005829">
    <property type="term" value="C:cytosol"/>
    <property type="evidence" value="ECO:0007669"/>
    <property type="project" value="TreeGrafter"/>
</dbReference>
<dbReference type="Proteomes" id="UP001149090">
    <property type="component" value="Unassembled WGS sequence"/>
</dbReference>
<dbReference type="OrthoDB" id="9450922at2759"/>
<dbReference type="Gene3D" id="3.10.20.90">
    <property type="entry name" value="Phosphatidylinositol 3-kinase Catalytic Subunit, Chain A, domain 1"/>
    <property type="match status" value="1"/>
</dbReference>
<comment type="caution">
    <text evidence="3">The sequence shown here is derived from an EMBL/GenBank/DDBJ whole genome shotgun (WGS) entry which is preliminary data.</text>
</comment>
<dbReference type="Pfam" id="PF00240">
    <property type="entry name" value="ubiquitin"/>
    <property type="match status" value="1"/>
</dbReference>
<evidence type="ECO:0000313" key="4">
    <source>
        <dbReference type="Proteomes" id="UP001149090"/>
    </source>
</evidence>
<name>A0A9Q0LUY6_ANAIG</name>
<evidence type="ECO:0000313" key="3">
    <source>
        <dbReference type="EMBL" id="KAJ5078360.1"/>
    </source>
</evidence>
<dbReference type="Pfam" id="PF00627">
    <property type="entry name" value="UBA"/>
    <property type="match status" value="1"/>
</dbReference>
<dbReference type="CDD" id="cd17039">
    <property type="entry name" value="Ubl_ubiquitin_like"/>
    <property type="match status" value="1"/>
</dbReference>
<dbReference type="PROSITE" id="PS50030">
    <property type="entry name" value="UBA"/>
    <property type="match status" value="1"/>
</dbReference>
<dbReference type="GO" id="GO:0031593">
    <property type="term" value="F:polyubiquitin modification-dependent protein binding"/>
    <property type="evidence" value="ECO:0007669"/>
    <property type="project" value="TreeGrafter"/>
</dbReference>
<dbReference type="GO" id="GO:0006511">
    <property type="term" value="P:ubiquitin-dependent protein catabolic process"/>
    <property type="evidence" value="ECO:0007669"/>
    <property type="project" value="TreeGrafter"/>
</dbReference>
<dbReference type="PANTHER" id="PTHR10677">
    <property type="entry name" value="UBIQUILIN"/>
    <property type="match status" value="1"/>
</dbReference>
<feature type="domain" description="Ubiquitin-like" evidence="2">
    <location>
        <begin position="1"/>
        <end position="69"/>
    </location>
</feature>
<gene>
    <name evidence="3" type="ORF">M0811_05148</name>
</gene>
<dbReference type="Gene3D" id="1.10.8.10">
    <property type="entry name" value="DNA helicase RuvA subunit, C-terminal domain"/>
    <property type="match status" value="1"/>
</dbReference>
<dbReference type="SMART" id="SM00165">
    <property type="entry name" value="UBA"/>
    <property type="match status" value="1"/>
</dbReference>
<protein>
    <submittedName>
        <fullName evidence="3">Ubiquilin</fullName>
    </submittedName>
</protein>
<reference evidence="3" key="1">
    <citation type="submission" date="2022-10" db="EMBL/GenBank/DDBJ databases">
        <title>Novel sulphate-reducing endosymbionts in the free-living metamonad Anaeramoeba.</title>
        <authorList>
            <person name="Jerlstrom-Hultqvist J."/>
            <person name="Cepicka I."/>
            <person name="Gallot-Lavallee L."/>
            <person name="Salas-Leiva D."/>
            <person name="Curtis B.A."/>
            <person name="Zahonova K."/>
            <person name="Pipaliya S."/>
            <person name="Dacks J."/>
            <person name="Roger A.J."/>
        </authorList>
    </citation>
    <scope>NUCLEOTIDE SEQUENCE</scope>
    <source>
        <strain evidence="3">BMAN</strain>
    </source>
</reference>
<dbReference type="SMART" id="SM00213">
    <property type="entry name" value="UBQ"/>
    <property type="match status" value="1"/>
</dbReference>
<dbReference type="SUPFAM" id="SSF54236">
    <property type="entry name" value="Ubiquitin-like"/>
    <property type="match status" value="1"/>
</dbReference>
<evidence type="ECO:0000259" key="2">
    <source>
        <dbReference type="PROSITE" id="PS50053"/>
    </source>
</evidence>
<evidence type="ECO:0000259" key="1">
    <source>
        <dbReference type="PROSITE" id="PS50030"/>
    </source>
</evidence>
<dbReference type="InterPro" id="IPR000626">
    <property type="entry name" value="Ubiquitin-like_dom"/>
</dbReference>
<dbReference type="SUPFAM" id="SSF46934">
    <property type="entry name" value="UBA-like"/>
    <property type="match status" value="1"/>
</dbReference>
<proteinExistence type="predicted"/>
<dbReference type="AlphaFoldDB" id="A0A9Q0LUY6"/>
<dbReference type="InterPro" id="IPR015940">
    <property type="entry name" value="UBA"/>
</dbReference>
<feature type="domain" description="UBA" evidence="1">
    <location>
        <begin position="163"/>
        <end position="208"/>
    </location>
</feature>
<dbReference type="InterPro" id="IPR009060">
    <property type="entry name" value="UBA-like_sf"/>
</dbReference>
<dbReference type="PROSITE" id="PS50053">
    <property type="entry name" value="UBIQUITIN_2"/>
    <property type="match status" value="1"/>
</dbReference>
<organism evidence="3 4">
    <name type="scientific">Anaeramoeba ignava</name>
    <name type="common">Anaerobic marine amoeba</name>
    <dbReference type="NCBI Taxonomy" id="1746090"/>
    <lineage>
        <taxon>Eukaryota</taxon>
        <taxon>Metamonada</taxon>
        <taxon>Anaeramoebidae</taxon>
        <taxon>Anaeramoeba</taxon>
    </lineage>
</organism>